<dbReference type="OMA" id="CATVCQE"/>
<proteinExistence type="predicted"/>
<feature type="domain" description="COMM" evidence="1">
    <location>
        <begin position="20"/>
        <end position="76"/>
    </location>
</feature>
<accession>A0A3P6TFE5</accession>
<evidence type="ECO:0000313" key="3">
    <source>
        <dbReference type="Proteomes" id="UP000277928"/>
    </source>
</evidence>
<dbReference type="Proteomes" id="UP000277928">
    <property type="component" value="Unassembled WGS sequence"/>
</dbReference>
<protein>
    <recommendedName>
        <fullName evidence="1">COMM domain-containing protein</fullName>
    </recommendedName>
</protein>
<organism evidence="2 3">
    <name type="scientific">Litomosoides sigmodontis</name>
    <name type="common">Filarial nematode worm</name>
    <dbReference type="NCBI Taxonomy" id="42156"/>
    <lineage>
        <taxon>Eukaryota</taxon>
        <taxon>Metazoa</taxon>
        <taxon>Ecdysozoa</taxon>
        <taxon>Nematoda</taxon>
        <taxon>Chromadorea</taxon>
        <taxon>Rhabditida</taxon>
        <taxon>Spirurina</taxon>
        <taxon>Spiruromorpha</taxon>
        <taxon>Filarioidea</taxon>
        <taxon>Onchocercidae</taxon>
        <taxon>Litomosoides</taxon>
    </lineage>
</organism>
<sequence>MNRRSSIDHTSNVQQSNVKVLRDFSWSAKLVGNCDTALENLKPIIVLTLHFVDDAMKTYEFTEEELKRFIGDLEEIQQKYN</sequence>
<dbReference type="STRING" id="42156.A0A3P6TFE5"/>
<dbReference type="InterPro" id="IPR017920">
    <property type="entry name" value="COMM"/>
</dbReference>
<evidence type="ECO:0000313" key="2">
    <source>
        <dbReference type="EMBL" id="VDK86876.1"/>
    </source>
</evidence>
<name>A0A3P6TFE5_LITSI</name>
<dbReference type="EMBL" id="UYRX01000883">
    <property type="protein sequence ID" value="VDK86876.1"/>
    <property type="molecule type" value="Genomic_DNA"/>
</dbReference>
<dbReference type="Pfam" id="PF07258">
    <property type="entry name" value="COMM_domain"/>
    <property type="match status" value="1"/>
</dbReference>
<dbReference type="AlphaFoldDB" id="A0A3P6TFE5"/>
<reference evidence="2 3" key="1">
    <citation type="submission" date="2018-08" db="EMBL/GenBank/DDBJ databases">
        <authorList>
            <person name="Laetsch R D."/>
            <person name="Stevens L."/>
            <person name="Kumar S."/>
            <person name="Blaxter L. M."/>
        </authorList>
    </citation>
    <scope>NUCLEOTIDE SEQUENCE [LARGE SCALE GENOMIC DNA]</scope>
</reference>
<keyword evidence="3" id="KW-1185">Reference proteome</keyword>
<dbReference type="OrthoDB" id="5852301at2759"/>
<gene>
    <name evidence="2" type="ORF">NLS_LOCUS7857</name>
</gene>
<evidence type="ECO:0000259" key="1">
    <source>
        <dbReference type="Pfam" id="PF07258"/>
    </source>
</evidence>